<dbReference type="PANTHER" id="PTHR34504">
    <property type="entry name" value="ANTITOXIN HICB"/>
    <property type="match status" value="1"/>
</dbReference>
<sequence length="481" mass="56421">MIRTQKFTAIIEREGDGYVALCPEFDIASQGDSIENARNNLIEALELFFEVADPSEIQNRLRLNGGYLMTKYYHIDIWGSREDKYRYLNENDFTTIEWKEIFPTSPFYLFIPQNKDLLAEYNQGWKITDIMPVNSVGIVTARDSLTIRWSEQEVQDTVQDFVSLPIEVARQKYDLGKDARDWQVELAQNDLKKNGIENSNIVPILYRPFDIRFTYYTGQTRGFICMPRFEVMGNMLKDNLAIVSARSNKSKDCDHFYCSRFITETKCGESTTQSCLFPLYIYPDTQNDQGTLFTERTPNFSENFLSEIKAKLGYIPTPEKFLYYAYSIFQSPTYRKRYAEFLKIDFPRLPLTSNEPLFNNLATKGEELVKLHLMESQQLNRLITQYQGEGDNKVTEVTYKPQQQRIYINKTCYFEGIQPEIWEFKIGGYQVLDKWLKDRKKANRSLSFEDILHYQKIVVALTATLKIMKEIDQIIPEWPIQ</sequence>
<dbReference type="Pfam" id="PF18135">
    <property type="entry name" value="Type_ISP_C"/>
    <property type="match status" value="1"/>
</dbReference>
<keyword evidence="3" id="KW-1185">Reference proteome</keyword>
<dbReference type="AlphaFoldDB" id="A0A1J1LSB6"/>
<dbReference type="GO" id="GO:0008168">
    <property type="term" value="F:methyltransferase activity"/>
    <property type="evidence" value="ECO:0007669"/>
    <property type="project" value="UniProtKB-KW"/>
</dbReference>
<dbReference type="InterPro" id="IPR041635">
    <property type="entry name" value="Type_ISP_LLaBIII_C"/>
</dbReference>
<gene>
    <name evidence="2" type="ORF">PL9214640448</name>
</gene>
<dbReference type="STRING" id="671072.PL9214640448"/>
<evidence type="ECO:0000259" key="1">
    <source>
        <dbReference type="Pfam" id="PF18135"/>
    </source>
</evidence>
<feature type="domain" description="Type ISP restriction-modification enzyme LLaBIII C-terminal specificity" evidence="1">
    <location>
        <begin position="129"/>
        <end position="470"/>
    </location>
</feature>
<accession>A0A1J1LSB6</accession>
<keyword evidence="2" id="KW-0489">Methyltransferase</keyword>
<evidence type="ECO:0000313" key="2">
    <source>
        <dbReference type="EMBL" id="CUR34441.1"/>
    </source>
</evidence>
<dbReference type="SUPFAM" id="SSF143100">
    <property type="entry name" value="TTHA1013/TTHA0281-like"/>
    <property type="match status" value="1"/>
</dbReference>
<dbReference type="Gene3D" id="3.30.160.250">
    <property type="match status" value="1"/>
</dbReference>
<dbReference type="GO" id="GO:0032259">
    <property type="term" value="P:methylation"/>
    <property type="evidence" value="ECO:0007669"/>
    <property type="project" value="UniProtKB-KW"/>
</dbReference>
<dbReference type="InterPro" id="IPR051404">
    <property type="entry name" value="TA_system_antitoxin"/>
</dbReference>
<organism evidence="2 3">
    <name type="scientific">Planktothrix tepida PCC 9214</name>
    <dbReference type="NCBI Taxonomy" id="671072"/>
    <lineage>
        <taxon>Bacteria</taxon>
        <taxon>Bacillati</taxon>
        <taxon>Cyanobacteriota</taxon>
        <taxon>Cyanophyceae</taxon>
        <taxon>Oscillatoriophycideae</taxon>
        <taxon>Oscillatoriales</taxon>
        <taxon>Microcoleaceae</taxon>
        <taxon>Planktothrix</taxon>
    </lineage>
</organism>
<reference evidence="3" key="1">
    <citation type="submission" date="2015-10" db="EMBL/GenBank/DDBJ databases">
        <authorList>
            <person name="Regsiter A."/>
            <person name="william w."/>
        </authorList>
    </citation>
    <scope>NUCLEOTIDE SEQUENCE [LARGE SCALE GENOMIC DNA]</scope>
</reference>
<evidence type="ECO:0000313" key="3">
    <source>
        <dbReference type="Proteomes" id="UP000184315"/>
    </source>
</evidence>
<dbReference type="Proteomes" id="UP000184315">
    <property type="component" value="Unassembled WGS sequence"/>
</dbReference>
<dbReference type="EMBL" id="CZDF01000171">
    <property type="protein sequence ID" value="CUR34441.1"/>
    <property type="molecule type" value="Genomic_DNA"/>
</dbReference>
<dbReference type="InterPro" id="IPR035069">
    <property type="entry name" value="TTHA1013/TTHA0281-like"/>
</dbReference>
<protein>
    <submittedName>
        <fullName evidence="2">Adenine specific DNA methyltransferase</fullName>
    </submittedName>
</protein>
<name>A0A1J1LSB6_9CYAN</name>
<keyword evidence="2" id="KW-0808">Transferase</keyword>
<proteinExistence type="predicted"/>
<dbReference type="PANTHER" id="PTHR34504:SF2">
    <property type="entry name" value="UPF0150 PROTEIN SSL0259"/>
    <property type="match status" value="1"/>
</dbReference>